<evidence type="ECO:0000256" key="1">
    <source>
        <dbReference type="SAM" id="Phobius"/>
    </source>
</evidence>
<protein>
    <submittedName>
        <fullName evidence="2">Uncharacterized protein</fullName>
    </submittedName>
</protein>
<keyword evidence="1" id="KW-0812">Transmembrane</keyword>
<dbReference type="Proteomes" id="UP000663440">
    <property type="component" value="Chromosome"/>
</dbReference>
<reference evidence="2 3" key="1">
    <citation type="submission" date="2021-03" db="EMBL/GenBank/DDBJ databases">
        <title>Flavobacterium kribbensis sp. nov, an endophytic bacteria, isolated from soybean.</title>
        <authorList>
            <person name="Lee J."/>
            <person name="Seo J."/>
        </authorList>
    </citation>
    <scope>NUCLEOTIDE SEQUENCE [LARGE SCALE GENOMIC DNA]</scope>
    <source>
        <strain evidence="2 3">BB8</strain>
    </source>
</reference>
<dbReference type="RefSeq" id="WP_207297320.1">
    <property type="nucleotide sequence ID" value="NZ_CP071448.1"/>
</dbReference>
<dbReference type="EMBL" id="CP071448">
    <property type="protein sequence ID" value="QSW90153.1"/>
    <property type="molecule type" value="Genomic_DNA"/>
</dbReference>
<evidence type="ECO:0000313" key="2">
    <source>
        <dbReference type="EMBL" id="QSW90153.1"/>
    </source>
</evidence>
<proteinExistence type="predicted"/>
<sequence>MNTNTNDTLSKFWFIVSNAVPPIGFFLFFRHRSQYPNKARRALTSGLIGVPIAILMGYIINTYILK</sequence>
<feature type="transmembrane region" description="Helical" evidence="1">
    <location>
        <begin position="42"/>
        <end position="64"/>
    </location>
</feature>
<accession>A0ABX7QHU7</accession>
<name>A0ABX7QHU7_9FLAO</name>
<feature type="transmembrane region" description="Helical" evidence="1">
    <location>
        <begin position="12"/>
        <end position="30"/>
    </location>
</feature>
<keyword evidence="3" id="KW-1185">Reference proteome</keyword>
<gene>
    <name evidence="2" type="ORF">J0383_04875</name>
</gene>
<organism evidence="2 3">
    <name type="scientific">Flavobacterium endoglycinae</name>
    <dbReference type="NCBI Taxonomy" id="2816357"/>
    <lineage>
        <taxon>Bacteria</taxon>
        <taxon>Pseudomonadati</taxon>
        <taxon>Bacteroidota</taxon>
        <taxon>Flavobacteriia</taxon>
        <taxon>Flavobacteriales</taxon>
        <taxon>Flavobacteriaceae</taxon>
        <taxon>Flavobacterium</taxon>
    </lineage>
</organism>
<keyword evidence="1" id="KW-1133">Transmembrane helix</keyword>
<evidence type="ECO:0000313" key="3">
    <source>
        <dbReference type="Proteomes" id="UP000663440"/>
    </source>
</evidence>
<keyword evidence="1" id="KW-0472">Membrane</keyword>